<reference evidence="1 2" key="1">
    <citation type="submission" date="2023-01" db="EMBL/GenBank/DDBJ databases">
        <authorList>
            <person name="Whitehead M."/>
        </authorList>
    </citation>
    <scope>NUCLEOTIDE SEQUENCE [LARGE SCALE GENOMIC DNA]</scope>
</reference>
<evidence type="ECO:0000313" key="1">
    <source>
        <dbReference type="EMBL" id="CAI6356753.1"/>
    </source>
</evidence>
<keyword evidence="2" id="KW-1185">Reference proteome</keyword>
<proteinExistence type="predicted"/>
<accession>A0AAV0WLR1</accession>
<dbReference type="AlphaFoldDB" id="A0AAV0WLR1"/>
<dbReference type="EMBL" id="CARXXK010000002">
    <property type="protein sequence ID" value="CAI6356753.1"/>
    <property type="molecule type" value="Genomic_DNA"/>
</dbReference>
<dbReference type="Proteomes" id="UP001160148">
    <property type="component" value="Unassembled WGS sequence"/>
</dbReference>
<organism evidence="1 2">
    <name type="scientific">Macrosiphum euphorbiae</name>
    <name type="common">potato aphid</name>
    <dbReference type="NCBI Taxonomy" id="13131"/>
    <lineage>
        <taxon>Eukaryota</taxon>
        <taxon>Metazoa</taxon>
        <taxon>Ecdysozoa</taxon>
        <taxon>Arthropoda</taxon>
        <taxon>Hexapoda</taxon>
        <taxon>Insecta</taxon>
        <taxon>Pterygota</taxon>
        <taxon>Neoptera</taxon>
        <taxon>Paraneoptera</taxon>
        <taxon>Hemiptera</taxon>
        <taxon>Sternorrhyncha</taxon>
        <taxon>Aphidomorpha</taxon>
        <taxon>Aphidoidea</taxon>
        <taxon>Aphididae</taxon>
        <taxon>Macrosiphini</taxon>
        <taxon>Macrosiphum</taxon>
    </lineage>
</organism>
<name>A0AAV0WLR1_9HEMI</name>
<comment type="caution">
    <text evidence="1">The sequence shown here is derived from an EMBL/GenBank/DDBJ whole genome shotgun (WGS) entry which is preliminary data.</text>
</comment>
<evidence type="ECO:0000313" key="2">
    <source>
        <dbReference type="Proteomes" id="UP001160148"/>
    </source>
</evidence>
<sequence length="140" mass="16255">MNIHSSRCRKIVSLSTNYNAEFMNRPSTSYYNDEKTVISASYVSSDECNDSSDEWLPLNIKEGNEIETDSDNSFNNSNTKLTQFDDLFQEENKIIDETEIKLVIKEILDKIENNNAIVFEENTLPESDLELCRWRRGNKV</sequence>
<gene>
    <name evidence="1" type="ORF">MEUPH1_LOCUS12454</name>
</gene>
<protein>
    <submittedName>
        <fullName evidence="1">Uncharacterized protein</fullName>
    </submittedName>
</protein>